<dbReference type="EMBL" id="JAAGPU010000001">
    <property type="protein sequence ID" value="NEU03312.1"/>
    <property type="molecule type" value="Genomic_DNA"/>
</dbReference>
<evidence type="ECO:0000256" key="2">
    <source>
        <dbReference type="ARBA" id="ARBA00022490"/>
    </source>
</evidence>
<evidence type="ECO:0000256" key="5">
    <source>
        <dbReference type="ARBA" id="ARBA00023054"/>
    </source>
</evidence>
<dbReference type="InterPro" id="IPR010935">
    <property type="entry name" value="SMC_hinge"/>
</dbReference>
<dbReference type="CDD" id="cd03278">
    <property type="entry name" value="ABC_SMC_barmotin"/>
    <property type="match status" value="2"/>
</dbReference>
<dbReference type="SMART" id="SM00968">
    <property type="entry name" value="SMC_hinge"/>
    <property type="match status" value="1"/>
</dbReference>
<dbReference type="AlphaFoldDB" id="A0A6M0H109"/>
<accession>A0A6M0H109</accession>
<dbReference type="Gene3D" id="1.20.1060.20">
    <property type="match status" value="1"/>
</dbReference>
<evidence type="ECO:0000256" key="3">
    <source>
        <dbReference type="ARBA" id="ARBA00022741"/>
    </source>
</evidence>
<comment type="subunit">
    <text evidence="7">Homodimer.</text>
</comment>
<comment type="domain">
    <text evidence="7">Contains large globular domains required for ATP hydrolysis at each terminus and a third globular domain forming a flexible hinge near the middle of the molecule. These domains are separated by coiled-coil structures.</text>
</comment>
<dbReference type="RefSeq" id="WP_199868711.1">
    <property type="nucleotide sequence ID" value="NZ_JAAGPU010000001.1"/>
</dbReference>
<evidence type="ECO:0000256" key="1">
    <source>
        <dbReference type="ARBA" id="ARBA00004496"/>
    </source>
</evidence>
<organism evidence="9 10">
    <name type="scientific">Clostridium senegalense</name>
    <dbReference type="NCBI Taxonomy" id="1465809"/>
    <lineage>
        <taxon>Bacteria</taxon>
        <taxon>Bacillati</taxon>
        <taxon>Bacillota</taxon>
        <taxon>Clostridia</taxon>
        <taxon>Eubacteriales</taxon>
        <taxon>Clostridiaceae</taxon>
        <taxon>Clostridium</taxon>
    </lineage>
</organism>
<reference evidence="9 10" key="1">
    <citation type="submission" date="2020-02" db="EMBL/GenBank/DDBJ databases">
        <title>Genome assembly of a novel Clostridium senegalense strain.</title>
        <authorList>
            <person name="Gupta T.B."/>
            <person name="Jauregui R."/>
            <person name="Maclean P."/>
            <person name="Nawarathana A."/>
            <person name="Brightwell G."/>
        </authorList>
    </citation>
    <scope>NUCLEOTIDE SEQUENCE [LARGE SCALE GENOMIC DNA]</scope>
    <source>
        <strain evidence="9 10">AGRFS4</strain>
    </source>
</reference>
<protein>
    <recommendedName>
        <fullName evidence="7">Chromosome partition protein Smc</fullName>
    </recommendedName>
</protein>
<dbReference type="SUPFAM" id="SSF75553">
    <property type="entry name" value="Smc hinge domain"/>
    <property type="match status" value="1"/>
</dbReference>
<keyword evidence="2 7" id="KW-0963">Cytoplasm</keyword>
<keyword evidence="3 7" id="KW-0547">Nucleotide-binding</keyword>
<feature type="binding site" evidence="7">
    <location>
        <begin position="32"/>
        <end position="39"/>
    </location>
    <ligand>
        <name>ATP</name>
        <dbReference type="ChEBI" id="CHEBI:30616"/>
    </ligand>
</feature>
<dbReference type="InterPro" id="IPR011890">
    <property type="entry name" value="SMC_prok"/>
</dbReference>
<dbReference type="Pfam" id="PF06470">
    <property type="entry name" value="SMC_hinge"/>
    <property type="match status" value="1"/>
</dbReference>
<dbReference type="GO" id="GO:0003677">
    <property type="term" value="F:DNA binding"/>
    <property type="evidence" value="ECO:0007669"/>
    <property type="project" value="UniProtKB-UniRule"/>
</dbReference>
<dbReference type="GO" id="GO:0006260">
    <property type="term" value="P:DNA replication"/>
    <property type="evidence" value="ECO:0007669"/>
    <property type="project" value="UniProtKB-UniRule"/>
</dbReference>
<keyword evidence="6 7" id="KW-0238">DNA-binding</keyword>
<dbReference type="GO" id="GO:0005694">
    <property type="term" value="C:chromosome"/>
    <property type="evidence" value="ECO:0007669"/>
    <property type="project" value="InterPro"/>
</dbReference>
<feature type="coiled-coil region" evidence="7">
    <location>
        <begin position="167"/>
        <end position="194"/>
    </location>
</feature>
<comment type="similarity">
    <text evidence="7">Belongs to the SMC family.</text>
</comment>
<dbReference type="PIRSF" id="PIRSF005719">
    <property type="entry name" value="SMC"/>
    <property type="match status" value="1"/>
</dbReference>
<keyword evidence="5 7" id="KW-0175">Coiled coil</keyword>
<keyword evidence="10" id="KW-1185">Reference proteome</keyword>
<dbReference type="Gene3D" id="3.40.50.300">
    <property type="entry name" value="P-loop containing nucleotide triphosphate hydrolases"/>
    <property type="match status" value="2"/>
</dbReference>
<comment type="caution">
    <text evidence="9">The sequence shown here is derived from an EMBL/GenBank/DDBJ whole genome shotgun (WGS) entry which is preliminary data.</text>
</comment>
<feature type="domain" description="SMC hinge" evidence="8">
    <location>
        <begin position="526"/>
        <end position="643"/>
    </location>
</feature>
<feature type="coiled-coil region" evidence="7">
    <location>
        <begin position="262"/>
        <end position="373"/>
    </location>
</feature>
<dbReference type="FunFam" id="3.40.50.300:FF:000901">
    <property type="entry name" value="Chromosome partition protein Smc"/>
    <property type="match status" value="1"/>
</dbReference>
<dbReference type="NCBIfam" id="TIGR02168">
    <property type="entry name" value="SMC_prok_B"/>
    <property type="match status" value="1"/>
</dbReference>
<feature type="coiled-coil region" evidence="7">
    <location>
        <begin position="685"/>
        <end position="726"/>
    </location>
</feature>
<dbReference type="Gene3D" id="3.30.70.1620">
    <property type="match status" value="1"/>
</dbReference>
<dbReference type="GO" id="GO:0007062">
    <property type="term" value="P:sister chromatid cohesion"/>
    <property type="evidence" value="ECO:0007669"/>
    <property type="project" value="InterPro"/>
</dbReference>
<dbReference type="FunFam" id="3.40.50.300:FF:000984">
    <property type="entry name" value="Chromosome partition protein Smc"/>
    <property type="match status" value="1"/>
</dbReference>
<dbReference type="Proteomes" id="UP000481872">
    <property type="component" value="Unassembled WGS sequence"/>
</dbReference>
<feature type="coiled-coil region" evidence="7">
    <location>
        <begin position="755"/>
        <end position="957"/>
    </location>
</feature>
<gene>
    <name evidence="7 9" type="primary">smc</name>
    <name evidence="9" type="ORF">G3M99_00300</name>
</gene>
<dbReference type="GO" id="GO:0005737">
    <property type="term" value="C:cytoplasm"/>
    <property type="evidence" value="ECO:0007669"/>
    <property type="project" value="UniProtKB-SubCell"/>
</dbReference>
<evidence type="ECO:0000313" key="9">
    <source>
        <dbReference type="EMBL" id="NEU03312.1"/>
    </source>
</evidence>
<name>A0A6M0H109_9CLOT</name>
<dbReference type="GO" id="GO:0030261">
    <property type="term" value="P:chromosome condensation"/>
    <property type="evidence" value="ECO:0007669"/>
    <property type="project" value="InterPro"/>
</dbReference>
<dbReference type="PANTHER" id="PTHR43977">
    <property type="entry name" value="STRUCTURAL MAINTENANCE OF CHROMOSOMES PROTEIN 3"/>
    <property type="match status" value="1"/>
</dbReference>
<comment type="function">
    <text evidence="7">Required for chromosome condensation and partitioning.</text>
</comment>
<evidence type="ECO:0000313" key="10">
    <source>
        <dbReference type="Proteomes" id="UP000481872"/>
    </source>
</evidence>
<evidence type="ECO:0000256" key="4">
    <source>
        <dbReference type="ARBA" id="ARBA00022840"/>
    </source>
</evidence>
<evidence type="ECO:0000256" key="7">
    <source>
        <dbReference type="HAMAP-Rule" id="MF_01894"/>
    </source>
</evidence>
<comment type="subcellular location">
    <subcellularLocation>
        <location evidence="1 7">Cytoplasm</location>
    </subcellularLocation>
</comment>
<dbReference type="InterPro" id="IPR027417">
    <property type="entry name" value="P-loop_NTPase"/>
</dbReference>
<feature type="coiled-coil region" evidence="7">
    <location>
        <begin position="402"/>
        <end position="429"/>
    </location>
</feature>
<dbReference type="InterPro" id="IPR036277">
    <property type="entry name" value="SMC_hinge_sf"/>
</dbReference>
<dbReference type="Pfam" id="PF02463">
    <property type="entry name" value="SMC_N"/>
    <property type="match status" value="1"/>
</dbReference>
<evidence type="ECO:0000256" key="6">
    <source>
        <dbReference type="ARBA" id="ARBA00023125"/>
    </source>
</evidence>
<dbReference type="GO" id="GO:0005524">
    <property type="term" value="F:ATP binding"/>
    <property type="evidence" value="ECO:0007669"/>
    <property type="project" value="UniProtKB-UniRule"/>
</dbReference>
<proteinExistence type="inferred from homology"/>
<dbReference type="GO" id="GO:0007059">
    <property type="term" value="P:chromosome segregation"/>
    <property type="evidence" value="ECO:0007669"/>
    <property type="project" value="UniProtKB-UniRule"/>
</dbReference>
<dbReference type="GO" id="GO:0016887">
    <property type="term" value="F:ATP hydrolysis activity"/>
    <property type="evidence" value="ECO:0007669"/>
    <property type="project" value="InterPro"/>
</dbReference>
<sequence>MFLKSIEIRGFKSFADKTELMFKKGITAVVGPNGSGKSNISDAVRWVLGEQSVKTLRGDKMEDVIFAGTQFRKPVGLAQVSLILDNSDAELDVEYSEVVISRRLYRSGESEYLINNTICRLKDVQNLFMDTGIGKEGYSIIGQGKIDAILSGKPEERRKLLEEAAGIVKYKTRKEESERKLENTNQNLIRIDDILGTYEERLEPLKSESDKANKFLELSKQLKANEINIIIDFIEKNYIKISSYKSQCEIINKELQGKINKRRILKTKLEENSLKLEEFESKISKDKQKFYDNKSKHQQVLSEIKILEERIEIIKSSISKIDDEKLTLIDKVRNLEENIKELEIALKDFLNSHEDLKEKIKSNEKLVEEIYNNNLKENSRLKEIENIKNSLHMKKNDEGNNIIILNNNIDGIEQKLESIKTEIEGIRNSVKINETTKAILNEEGIKILKKIDDYNNEIKENKISIGKLRHNQTLEEKKLRELLATSNKVDANLNMLINLEKQYEGYNKSVKTLMQHIDNNRVGSFKGKCYILGEIIKVDKKFETSMEIALGSSLSNIITEDENGAKILIEYLKKHSLGRATFLPLNTVKGRVIELGNNIKSMNGFIGIASEILSYDSKFKGIIDYALGRTVICDNMDNAIKIARALNYRQKIVTLSGEVINPGGALTGGSIYNKSNNIIGRKREIEELKIRFDVLNKEVKEKNILLKNLNEQIKELDEENLNLRDYVHFENIEKTKINEKINSLKNDTIKLKSSLNENEKNLGAKEVERKKLVEEIKILEENFKSMDSEINKLEIEENSLREKITESEASVEKYKDILTELKIKKAKIDEIVINRENDIKRIKNEINVLREKQENVQKEVISLQTNKKNYEEILKNNRHSVKDIITEIENMEKFIEDSQLEKIKIKDEINKIRSQEEDISLELENTEKELHKYQVTLAKIETEKENLLSKLNEEFNLTYAEALDFKEPITNISKVKEEALFIKEEIRNLGTVNVGSIEEYKEVKEKYTFMVSQKEDLVNAKNELIKVIDEMTAKMREVFKENFIKLRKNFNETFKQLFKGGSADLILKDGDELTSKIEINVEPPGKKLQNINLLSGGEKVLSAIALLFAILKMKPTPFCILDEIEAALDDANVIRYAEFLKKFSTNIQFIVITHRKGTMEASDMLYGVTMEEKGVSKVVSVDFTR</sequence>
<dbReference type="InterPro" id="IPR003395">
    <property type="entry name" value="RecF/RecN/SMC_N"/>
</dbReference>
<evidence type="ECO:0000259" key="8">
    <source>
        <dbReference type="SMART" id="SM00968"/>
    </source>
</evidence>
<dbReference type="HAMAP" id="MF_01894">
    <property type="entry name" value="Smc_prok"/>
    <property type="match status" value="1"/>
</dbReference>
<dbReference type="SUPFAM" id="SSF52540">
    <property type="entry name" value="P-loop containing nucleoside triphosphate hydrolases"/>
    <property type="match status" value="1"/>
</dbReference>
<keyword evidence="4 7" id="KW-0067">ATP-binding</keyword>
<dbReference type="InterPro" id="IPR024704">
    <property type="entry name" value="SMC"/>
</dbReference>